<name>A0ABD0RS93_CIRMR</name>
<comment type="caution">
    <text evidence="4">The sequence shown here is derived from an EMBL/GenBank/DDBJ whole genome shotgun (WGS) entry which is preliminary data.</text>
</comment>
<dbReference type="GO" id="GO:0008270">
    <property type="term" value="F:zinc ion binding"/>
    <property type="evidence" value="ECO:0007669"/>
    <property type="project" value="UniProtKB-KW"/>
</dbReference>
<organism evidence="4 5">
    <name type="scientific">Cirrhinus mrigala</name>
    <name type="common">Mrigala</name>
    <dbReference type="NCBI Taxonomy" id="683832"/>
    <lineage>
        <taxon>Eukaryota</taxon>
        <taxon>Metazoa</taxon>
        <taxon>Chordata</taxon>
        <taxon>Craniata</taxon>
        <taxon>Vertebrata</taxon>
        <taxon>Euteleostomi</taxon>
        <taxon>Actinopterygii</taxon>
        <taxon>Neopterygii</taxon>
        <taxon>Teleostei</taxon>
        <taxon>Ostariophysi</taxon>
        <taxon>Cypriniformes</taxon>
        <taxon>Cyprinidae</taxon>
        <taxon>Labeoninae</taxon>
        <taxon>Labeonini</taxon>
        <taxon>Cirrhinus</taxon>
    </lineage>
</organism>
<evidence type="ECO:0000313" key="4">
    <source>
        <dbReference type="EMBL" id="KAL0201283.1"/>
    </source>
</evidence>
<dbReference type="InterPro" id="IPR043136">
    <property type="entry name" value="B30.2/SPRY_sf"/>
</dbReference>
<feature type="non-terminal residue" evidence="4">
    <location>
        <position position="1"/>
    </location>
</feature>
<accession>A0ABD0RS93</accession>
<keyword evidence="2" id="KW-0863">Zinc-finger</keyword>
<sequence>WNKVVTNVKNFQSHREHSDRFDHWYQVLNNEILNGRCYWEVERKGSVNISVSYKSITRKGWSLSGEFGLNDCSWIAHSGTVAQALYSL</sequence>
<protein>
    <submittedName>
        <fullName evidence="4">Uncharacterized protein</fullName>
    </submittedName>
</protein>
<keyword evidence="5" id="KW-1185">Reference proteome</keyword>
<dbReference type="PANTHER" id="PTHR25465">
    <property type="entry name" value="B-BOX DOMAIN CONTAINING"/>
    <property type="match status" value="1"/>
</dbReference>
<gene>
    <name evidence="4" type="ORF">M9458_004470</name>
</gene>
<evidence type="ECO:0000313" key="5">
    <source>
        <dbReference type="Proteomes" id="UP001529510"/>
    </source>
</evidence>
<dbReference type="InterPro" id="IPR051051">
    <property type="entry name" value="E3_ubiq-ligase_TRIM/RNF"/>
</dbReference>
<dbReference type="SUPFAM" id="SSF49899">
    <property type="entry name" value="Concanavalin A-like lectins/glucanases"/>
    <property type="match status" value="1"/>
</dbReference>
<reference evidence="4 5" key="1">
    <citation type="submission" date="2024-05" db="EMBL/GenBank/DDBJ databases">
        <title>Genome sequencing and assembly of Indian major carp, Cirrhinus mrigala (Hamilton, 1822).</title>
        <authorList>
            <person name="Mohindra V."/>
            <person name="Chowdhury L.M."/>
            <person name="Lal K."/>
            <person name="Jena J.K."/>
        </authorList>
    </citation>
    <scope>NUCLEOTIDE SEQUENCE [LARGE SCALE GENOMIC DNA]</scope>
    <source>
        <strain evidence="4">CM1030</strain>
        <tissue evidence="4">Blood</tissue>
    </source>
</reference>
<keyword evidence="1" id="KW-0479">Metal-binding</keyword>
<proteinExistence type="predicted"/>
<evidence type="ECO:0000256" key="2">
    <source>
        <dbReference type="ARBA" id="ARBA00022771"/>
    </source>
</evidence>
<keyword evidence="3" id="KW-0862">Zinc</keyword>
<dbReference type="InterPro" id="IPR013320">
    <property type="entry name" value="ConA-like_dom_sf"/>
</dbReference>
<evidence type="ECO:0000256" key="3">
    <source>
        <dbReference type="ARBA" id="ARBA00022833"/>
    </source>
</evidence>
<dbReference type="PANTHER" id="PTHR25465:SF5">
    <property type="entry name" value="E3 UBIQUITIN_ISG15 LIGASE TRIM25-RELATED"/>
    <property type="match status" value="1"/>
</dbReference>
<dbReference type="EMBL" id="JAMKFB020000002">
    <property type="protein sequence ID" value="KAL0201283.1"/>
    <property type="molecule type" value="Genomic_DNA"/>
</dbReference>
<feature type="non-terminal residue" evidence="4">
    <location>
        <position position="88"/>
    </location>
</feature>
<dbReference type="Gene3D" id="2.60.120.920">
    <property type="match status" value="1"/>
</dbReference>
<dbReference type="AlphaFoldDB" id="A0ABD0RS93"/>
<dbReference type="Proteomes" id="UP001529510">
    <property type="component" value="Unassembled WGS sequence"/>
</dbReference>
<evidence type="ECO:0000256" key="1">
    <source>
        <dbReference type="ARBA" id="ARBA00022723"/>
    </source>
</evidence>